<feature type="region of interest" description="Disordered" evidence="1">
    <location>
        <begin position="202"/>
        <end position="222"/>
    </location>
</feature>
<proteinExistence type="predicted"/>
<comment type="caution">
    <text evidence="2">The sequence shown here is derived from an EMBL/GenBank/DDBJ whole genome shotgun (WGS) entry which is preliminary data.</text>
</comment>
<evidence type="ECO:0000313" key="2">
    <source>
        <dbReference type="EMBL" id="KAK5953677.1"/>
    </source>
</evidence>
<name>A0AAN8IMY3_9EURO</name>
<gene>
    <name evidence="2" type="ORF">OHC33_004945</name>
</gene>
<evidence type="ECO:0000313" key="3">
    <source>
        <dbReference type="Proteomes" id="UP001316803"/>
    </source>
</evidence>
<sequence>MENMADDQLNTIVNGEGTGSTNLDTMMIDEREEQGISAEDFNAHHLTMPKANSKNSQDAIRAKAASDAIAELLAANLPDVEPPATLEPAAHAALTTRPKTKPTAPSKPSNAQSKVVKKTAPVRKQTHKPTPSPNLNIYRDLSTSYNGLARATEANDALRVLVARQTKQIAYMRKKLGTDKDKEIEKLRFEVASLTNEVWRLTKQKEGGSGENKENGDDVMID</sequence>
<feature type="compositionally biased region" description="Polar residues" evidence="1">
    <location>
        <begin position="8"/>
        <end position="22"/>
    </location>
</feature>
<accession>A0AAN8IMY3</accession>
<reference evidence="2 3" key="1">
    <citation type="submission" date="2022-12" db="EMBL/GenBank/DDBJ databases">
        <title>Genomic features and morphological characterization of a novel Knufia sp. strain isolated from spacecraft assembly facility.</title>
        <authorList>
            <person name="Teixeira M."/>
            <person name="Chander A.M."/>
            <person name="Stajich J.E."/>
            <person name="Venkateswaran K."/>
        </authorList>
    </citation>
    <scope>NUCLEOTIDE SEQUENCE [LARGE SCALE GENOMIC DNA]</scope>
    <source>
        <strain evidence="2 3">FJI-L2-BK-P2</strain>
    </source>
</reference>
<dbReference type="AlphaFoldDB" id="A0AAN8IMY3"/>
<feature type="compositionally biased region" description="Low complexity" evidence="1">
    <location>
        <begin position="94"/>
        <end position="108"/>
    </location>
</feature>
<dbReference type="EMBL" id="JAKLMC020000010">
    <property type="protein sequence ID" value="KAK5953677.1"/>
    <property type="molecule type" value="Genomic_DNA"/>
</dbReference>
<feature type="compositionally biased region" description="Basic and acidic residues" evidence="1">
    <location>
        <begin position="203"/>
        <end position="216"/>
    </location>
</feature>
<organism evidence="2 3">
    <name type="scientific">Knufia fluminis</name>
    <dbReference type="NCBI Taxonomy" id="191047"/>
    <lineage>
        <taxon>Eukaryota</taxon>
        <taxon>Fungi</taxon>
        <taxon>Dikarya</taxon>
        <taxon>Ascomycota</taxon>
        <taxon>Pezizomycotina</taxon>
        <taxon>Eurotiomycetes</taxon>
        <taxon>Chaetothyriomycetidae</taxon>
        <taxon>Chaetothyriales</taxon>
        <taxon>Trichomeriaceae</taxon>
        <taxon>Knufia</taxon>
    </lineage>
</organism>
<feature type="region of interest" description="Disordered" evidence="1">
    <location>
        <begin position="94"/>
        <end position="138"/>
    </location>
</feature>
<evidence type="ECO:0000256" key="1">
    <source>
        <dbReference type="SAM" id="MobiDB-lite"/>
    </source>
</evidence>
<dbReference type="Proteomes" id="UP001316803">
    <property type="component" value="Unassembled WGS sequence"/>
</dbReference>
<feature type="region of interest" description="Disordered" evidence="1">
    <location>
        <begin position="1"/>
        <end position="22"/>
    </location>
</feature>
<protein>
    <submittedName>
        <fullName evidence="2">Uncharacterized protein</fullName>
    </submittedName>
</protein>
<keyword evidence="3" id="KW-1185">Reference proteome</keyword>
<feature type="compositionally biased region" description="Basic residues" evidence="1">
    <location>
        <begin position="115"/>
        <end position="127"/>
    </location>
</feature>